<proteinExistence type="predicted"/>
<reference evidence="2 3" key="1">
    <citation type="journal article" date="2021" name="Int. J. Syst. Evol. Microbiol.">
        <title>Reticulibacter mediterranei gen. nov., sp. nov., within the new family Reticulibacteraceae fam. nov., and Ktedonospora formicarum gen. nov., sp. nov., Ktedonobacter robiniae sp. nov., Dictyobacter formicarum sp. nov. and Dictyobacter arantiisoli sp. nov., belonging to the class Ktedonobacteria.</title>
        <authorList>
            <person name="Yabe S."/>
            <person name="Zheng Y."/>
            <person name="Wang C.M."/>
            <person name="Sakai Y."/>
            <person name="Abe K."/>
            <person name="Yokota A."/>
            <person name="Donadio S."/>
            <person name="Cavaletti L."/>
            <person name="Monciardini P."/>
        </authorList>
    </citation>
    <scope>NUCLEOTIDE SEQUENCE [LARGE SCALE GENOMIC DNA]</scope>
    <source>
        <strain evidence="2 3">SOSP1-9</strain>
    </source>
</reference>
<evidence type="ECO:0000313" key="3">
    <source>
        <dbReference type="Proteomes" id="UP000635565"/>
    </source>
</evidence>
<protein>
    <submittedName>
        <fullName evidence="2">Hydrolase</fullName>
    </submittedName>
</protein>
<dbReference type="Proteomes" id="UP000635565">
    <property type="component" value="Unassembled WGS sequence"/>
</dbReference>
<dbReference type="InterPro" id="IPR029058">
    <property type="entry name" value="AB_hydrolase_fold"/>
</dbReference>
<accession>A0ABQ3VCW9</accession>
<dbReference type="GO" id="GO:0016787">
    <property type="term" value="F:hydrolase activity"/>
    <property type="evidence" value="ECO:0007669"/>
    <property type="project" value="UniProtKB-KW"/>
</dbReference>
<keyword evidence="3" id="KW-1185">Reference proteome</keyword>
<feature type="domain" description="AB hydrolase-1" evidence="1">
    <location>
        <begin position="78"/>
        <end position="317"/>
    </location>
</feature>
<dbReference type="EMBL" id="BNJJ01000004">
    <property type="protein sequence ID" value="GHO83987.1"/>
    <property type="molecule type" value="Genomic_DNA"/>
</dbReference>
<dbReference type="RefSeq" id="WP_201361611.1">
    <property type="nucleotide sequence ID" value="NZ_BNJJ01000004.1"/>
</dbReference>
<name>A0ABQ3VCW9_9CHLR</name>
<gene>
    <name evidence="2" type="ORF">KSZ_19930</name>
</gene>
<dbReference type="InterPro" id="IPR000073">
    <property type="entry name" value="AB_hydrolase_1"/>
</dbReference>
<dbReference type="SUPFAM" id="SSF53474">
    <property type="entry name" value="alpha/beta-Hydrolases"/>
    <property type="match status" value="1"/>
</dbReference>
<evidence type="ECO:0000313" key="2">
    <source>
        <dbReference type="EMBL" id="GHO83987.1"/>
    </source>
</evidence>
<keyword evidence="2" id="KW-0378">Hydrolase</keyword>
<dbReference type="PANTHER" id="PTHR46438:SF11">
    <property type="entry name" value="LIPASE-RELATED"/>
    <property type="match status" value="1"/>
</dbReference>
<dbReference type="PRINTS" id="PR00111">
    <property type="entry name" value="ABHYDROLASE"/>
</dbReference>
<evidence type="ECO:0000259" key="1">
    <source>
        <dbReference type="Pfam" id="PF00561"/>
    </source>
</evidence>
<dbReference type="Gene3D" id="3.40.50.1820">
    <property type="entry name" value="alpha/beta hydrolase"/>
    <property type="match status" value="1"/>
</dbReference>
<comment type="caution">
    <text evidence="2">The sequence shown here is derived from an EMBL/GenBank/DDBJ whole genome shotgun (WGS) entry which is preliminary data.</text>
</comment>
<organism evidence="2 3">
    <name type="scientific">Dictyobacter formicarum</name>
    <dbReference type="NCBI Taxonomy" id="2778368"/>
    <lineage>
        <taxon>Bacteria</taxon>
        <taxon>Bacillati</taxon>
        <taxon>Chloroflexota</taxon>
        <taxon>Ktedonobacteria</taxon>
        <taxon>Ktedonobacterales</taxon>
        <taxon>Dictyobacteraceae</taxon>
        <taxon>Dictyobacter</taxon>
    </lineage>
</organism>
<dbReference type="Pfam" id="PF00561">
    <property type="entry name" value="Abhydrolase_1"/>
    <property type="match status" value="1"/>
</dbReference>
<sequence>MKRFWLKHKWLRRTTYSFVTLLSLCFIVLLSVAYVYMPQEDHAHTPAYLAQIQEQHLDHYIDAGNFRLHYLHEGSGEPVVFMPGGGAWIYEFRNIVAALAPHYSVYVIDPPGDGYTTPTTKNPDFTTIYTLDSIDRSLLMFMNTLHISRAVFGGNSWGGGMALYFTEKHPERVIKYVGMDNAGLDLPDPWFYELAKWSVWGEATMKLSMPTSADAAKQLLEGLLFDKSKVTADMAQELYPQLTFHRNLVSQWVLERNLHWSVTDQLIPKMKTPTLVIWGKQDTIEDSSSYVQRWHRLDPQASIVVLDHAGHLVYDDQPEKVNQLLLSFLAA</sequence>
<dbReference type="PANTHER" id="PTHR46438">
    <property type="entry name" value="ALPHA/BETA-HYDROLASES SUPERFAMILY PROTEIN"/>
    <property type="match status" value="1"/>
</dbReference>